<reference evidence="1 2" key="1">
    <citation type="journal article" date="2011" name="J. Bacteriol.">
        <title>Draft genome sequence of Methylophaga aminisulfidivorans MP T.</title>
        <authorList>
            <person name="Han G.H."/>
            <person name="Kim W."/>
            <person name="Chun J."/>
            <person name="Kim S.W."/>
        </authorList>
    </citation>
    <scope>NUCLEOTIDE SEQUENCE [LARGE SCALE GENOMIC DNA]</scope>
    <source>
        <strain evidence="2">MP(T)</strain>
    </source>
</reference>
<comment type="caution">
    <text evidence="1">The sequence shown here is derived from an EMBL/GenBank/DDBJ whole genome shotgun (WGS) entry which is preliminary data.</text>
</comment>
<dbReference type="AlphaFoldDB" id="F5SYT2"/>
<organism evidence="1 2">
    <name type="scientific">Methylophaga aminisulfidivorans MP</name>
    <dbReference type="NCBI Taxonomy" id="1026882"/>
    <lineage>
        <taxon>Bacteria</taxon>
        <taxon>Pseudomonadati</taxon>
        <taxon>Pseudomonadota</taxon>
        <taxon>Gammaproteobacteria</taxon>
        <taxon>Thiotrichales</taxon>
        <taxon>Piscirickettsiaceae</taxon>
        <taxon>Methylophaga</taxon>
    </lineage>
</organism>
<keyword evidence="2" id="KW-1185">Reference proteome</keyword>
<gene>
    <name evidence="1" type="ORF">MAMP_00680</name>
</gene>
<proteinExistence type="predicted"/>
<dbReference type="EMBL" id="AFIG01000001">
    <property type="protein sequence ID" value="EGL54252.1"/>
    <property type="molecule type" value="Genomic_DNA"/>
</dbReference>
<evidence type="ECO:0000313" key="2">
    <source>
        <dbReference type="Proteomes" id="UP000003544"/>
    </source>
</evidence>
<protein>
    <submittedName>
        <fullName evidence="1">Uncharacterized protein</fullName>
    </submittedName>
</protein>
<name>F5SYT2_9GAMM</name>
<accession>F5SYT2</accession>
<dbReference type="Proteomes" id="UP000003544">
    <property type="component" value="Unassembled WGS sequence"/>
</dbReference>
<sequence length="42" mass="4898">MQIAQQRFYPSAIPKLTCEAAWTKRIEEKLPCQNKQGNKCMN</sequence>
<evidence type="ECO:0000313" key="1">
    <source>
        <dbReference type="EMBL" id="EGL54252.1"/>
    </source>
</evidence>